<name>A0A9D2A992_9MICC</name>
<accession>A0A9D2A992</accession>
<reference evidence="1" key="2">
    <citation type="submission" date="2021-04" db="EMBL/GenBank/DDBJ databases">
        <authorList>
            <person name="Gilroy R."/>
        </authorList>
    </citation>
    <scope>NUCLEOTIDE SEQUENCE</scope>
    <source>
        <strain evidence="1">ChiHejej3B27-3195</strain>
    </source>
</reference>
<sequence length="91" mass="9848">MPSEPAQSQESWSEIEMAVLDALDDLPYPMGAAYEVEQDRVLVTVFVEDGEMDESQIDDLETLGRQAAGGIDVVVECSDEGPPEEQDGGSQ</sequence>
<dbReference type="Proteomes" id="UP000824151">
    <property type="component" value="Unassembled WGS sequence"/>
</dbReference>
<comment type="caution">
    <text evidence="1">The sequence shown here is derived from an EMBL/GenBank/DDBJ whole genome shotgun (WGS) entry which is preliminary data.</text>
</comment>
<dbReference type="EMBL" id="DXGD01000421">
    <property type="protein sequence ID" value="HIX00715.1"/>
    <property type="molecule type" value="Genomic_DNA"/>
</dbReference>
<organism evidence="1 2">
    <name type="scientific">Candidatus Nesterenkonia stercoripullorum</name>
    <dbReference type="NCBI Taxonomy" id="2838701"/>
    <lineage>
        <taxon>Bacteria</taxon>
        <taxon>Bacillati</taxon>
        <taxon>Actinomycetota</taxon>
        <taxon>Actinomycetes</taxon>
        <taxon>Micrococcales</taxon>
        <taxon>Micrococcaceae</taxon>
        <taxon>Nesterenkonia</taxon>
    </lineage>
</organism>
<protein>
    <submittedName>
        <fullName evidence="1">Uncharacterized protein</fullName>
    </submittedName>
</protein>
<evidence type="ECO:0000313" key="1">
    <source>
        <dbReference type="EMBL" id="HIX00715.1"/>
    </source>
</evidence>
<reference evidence="1" key="1">
    <citation type="journal article" date="2021" name="PeerJ">
        <title>Extensive microbial diversity within the chicken gut microbiome revealed by metagenomics and culture.</title>
        <authorList>
            <person name="Gilroy R."/>
            <person name="Ravi A."/>
            <person name="Getino M."/>
            <person name="Pursley I."/>
            <person name="Horton D.L."/>
            <person name="Alikhan N.F."/>
            <person name="Baker D."/>
            <person name="Gharbi K."/>
            <person name="Hall N."/>
            <person name="Watson M."/>
            <person name="Adriaenssens E.M."/>
            <person name="Foster-Nyarko E."/>
            <person name="Jarju S."/>
            <person name="Secka A."/>
            <person name="Antonio M."/>
            <person name="Oren A."/>
            <person name="Chaudhuri R.R."/>
            <person name="La Ragione R."/>
            <person name="Hildebrand F."/>
            <person name="Pallen M.J."/>
        </authorList>
    </citation>
    <scope>NUCLEOTIDE SEQUENCE</scope>
    <source>
        <strain evidence="1">ChiHejej3B27-3195</strain>
    </source>
</reference>
<proteinExistence type="predicted"/>
<evidence type="ECO:0000313" key="2">
    <source>
        <dbReference type="Proteomes" id="UP000824151"/>
    </source>
</evidence>
<gene>
    <name evidence="1" type="ORF">H9871_11305</name>
</gene>
<dbReference type="AlphaFoldDB" id="A0A9D2A992"/>